<evidence type="ECO:0000259" key="8">
    <source>
        <dbReference type="Pfam" id="PF00263"/>
    </source>
</evidence>
<keyword evidence="11" id="KW-1185">Reference proteome</keyword>
<evidence type="ECO:0000256" key="3">
    <source>
        <dbReference type="ARBA" id="ARBA00023136"/>
    </source>
</evidence>
<feature type="signal peptide" evidence="7">
    <location>
        <begin position="1"/>
        <end position="19"/>
    </location>
</feature>
<protein>
    <submittedName>
        <fullName evidence="10">General secretion pathway protein GspD</fullName>
    </submittedName>
</protein>
<proteinExistence type="inferred from homology"/>
<keyword evidence="3" id="KW-0472">Membrane</keyword>
<dbReference type="GO" id="GO:0009279">
    <property type="term" value="C:cell outer membrane"/>
    <property type="evidence" value="ECO:0007669"/>
    <property type="project" value="UniProtKB-SubCell"/>
</dbReference>
<feature type="domain" description="Type II/III secretion system secretin-like" evidence="8">
    <location>
        <begin position="575"/>
        <end position="742"/>
    </location>
</feature>
<comment type="caution">
    <text evidence="10">The sequence shown here is derived from an EMBL/GenBank/DDBJ whole genome shotgun (WGS) entry which is preliminary data.</text>
</comment>
<feature type="compositionally biased region" description="Low complexity" evidence="6">
    <location>
        <begin position="319"/>
        <end position="337"/>
    </location>
</feature>
<dbReference type="Pfam" id="PF03958">
    <property type="entry name" value="Secretin_N"/>
    <property type="match status" value="1"/>
</dbReference>
<evidence type="ECO:0000256" key="5">
    <source>
        <dbReference type="RuleBase" id="RU004004"/>
    </source>
</evidence>
<evidence type="ECO:0000256" key="6">
    <source>
        <dbReference type="SAM" id="MobiDB-lite"/>
    </source>
</evidence>
<feature type="domain" description="NolW-like" evidence="9">
    <location>
        <begin position="447"/>
        <end position="498"/>
    </location>
</feature>
<dbReference type="Gene3D" id="3.30.1370.130">
    <property type="match status" value="1"/>
</dbReference>
<evidence type="ECO:0000259" key="9">
    <source>
        <dbReference type="Pfam" id="PF03958"/>
    </source>
</evidence>
<dbReference type="Proteomes" id="UP000653730">
    <property type="component" value="Unassembled WGS sequence"/>
</dbReference>
<keyword evidence="2 7" id="KW-0732">Signal</keyword>
<evidence type="ECO:0000313" key="10">
    <source>
        <dbReference type="EMBL" id="MBC9795844.1"/>
    </source>
</evidence>
<feature type="region of interest" description="Disordered" evidence="6">
    <location>
        <begin position="314"/>
        <end position="345"/>
    </location>
</feature>
<dbReference type="Gene3D" id="3.30.1370.120">
    <property type="match status" value="1"/>
</dbReference>
<evidence type="ECO:0000256" key="7">
    <source>
        <dbReference type="SAM" id="SignalP"/>
    </source>
</evidence>
<feature type="chain" id="PRO_5036674125" evidence="7">
    <location>
        <begin position="20"/>
        <end position="743"/>
    </location>
</feature>
<dbReference type="GO" id="GO:0009306">
    <property type="term" value="P:protein secretion"/>
    <property type="evidence" value="ECO:0007669"/>
    <property type="project" value="InterPro"/>
</dbReference>
<dbReference type="PRINTS" id="PR00811">
    <property type="entry name" value="BCTERIALGSPD"/>
</dbReference>
<dbReference type="AlphaFoldDB" id="A0A926JR51"/>
<dbReference type="PANTHER" id="PTHR30332:SF17">
    <property type="entry name" value="TYPE IV PILIATION SYSTEM PROTEIN DR_0774-RELATED"/>
    <property type="match status" value="1"/>
</dbReference>
<evidence type="ECO:0000256" key="1">
    <source>
        <dbReference type="ARBA" id="ARBA00004370"/>
    </source>
</evidence>
<dbReference type="GO" id="GO:0015627">
    <property type="term" value="C:type II protein secretion system complex"/>
    <property type="evidence" value="ECO:0007669"/>
    <property type="project" value="TreeGrafter"/>
</dbReference>
<feature type="region of interest" description="Disordered" evidence="6">
    <location>
        <begin position="414"/>
        <end position="441"/>
    </location>
</feature>
<evidence type="ECO:0000313" key="11">
    <source>
        <dbReference type="Proteomes" id="UP000653730"/>
    </source>
</evidence>
<dbReference type="InterPro" id="IPR001775">
    <property type="entry name" value="GspD/PilQ"/>
</dbReference>
<dbReference type="PANTHER" id="PTHR30332">
    <property type="entry name" value="PROBABLE GENERAL SECRETION PATHWAY PROTEIN D"/>
    <property type="match status" value="1"/>
</dbReference>
<sequence>MAKKITLFLFLCIATSLLAQDKNTARIESIRNHLEALSVDNPGLAENFKTDINVNNVSLSGFLMAVSRVHKVNINVAPELQNTTIVNNFSDVTVADLLVFLCKEYELDIDFTGNILSIHKYIYPEEPPVEKEVRVNYDPANNLISMDLDNDPLGKVFRKIIDISGHNLLYSSELENTPLRMYLKDVEFDKAMENLATTNNLIYSKSRDGFYLFDRDHVQPGPDGEIAGNIPPQQSRPVRAPRGANFYYEILDTASMTLKVDFNNTPIANIINEIGYDLKLDMYTASPLENAGSVTFKAKQITFDELLEKIFENGQTASPGNSGRNPGNNANNIPPQNTSSSSGNHFTYKKEEGIYFFGMANQLSVRNVEIVRMMHRSVELLGDPSGNAGSARTSGRTVPGGINYMGGQGMYGNNTSSNYNNRNTGFNNRSNSSLNTRSESFSSHDSKAEALVNILPEEVIADLDIRIDSELNSFLVSGPAANINRFKSFIKQIDKPVPVILIEVMLLEVSRSATVETGISWGIGEKPVKTQGGIFPNTDITLGAETVNRVIGGFDGFGSLNVGKVVPEFFATIKAMEANGNVKIRSTPKLSTLNGHRAHLSIGETTYYVVTNQNYYGSQIPQSSEIRNYMPIDAELAVSIKPLVSGDGQITLDINVIQSDFSGERIEEDAPPGLTSREFSSIIRVQDQDLVVLGGLEEKVKNDSGSGVPLLSRIPIIKWLFSSRKREDSKKKLTVLIKPTVIY</sequence>
<dbReference type="InterPro" id="IPR050810">
    <property type="entry name" value="Bact_Secretion_Sys_Channel"/>
</dbReference>
<dbReference type="RefSeq" id="WP_187964995.1">
    <property type="nucleotide sequence ID" value="NZ_JACVDC010000016.1"/>
</dbReference>
<evidence type="ECO:0000256" key="2">
    <source>
        <dbReference type="ARBA" id="ARBA00022729"/>
    </source>
</evidence>
<dbReference type="InterPro" id="IPR004846">
    <property type="entry name" value="T2SS/T3SS_dom"/>
</dbReference>
<comment type="subcellular location">
    <subcellularLocation>
        <location evidence="5">Cell outer membrane</location>
    </subcellularLocation>
    <subcellularLocation>
        <location evidence="1">Membrane</location>
    </subcellularLocation>
</comment>
<organism evidence="10 11">
    <name type="scientific">Sinomicrobium weinanense</name>
    <dbReference type="NCBI Taxonomy" id="2842200"/>
    <lineage>
        <taxon>Bacteria</taxon>
        <taxon>Pseudomonadati</taxon>
        <taxon>Bacteroidota</taxon>
        <taxon>Flavobacteriia</taxon>
        <taxon>Flavobacteriales</taxon>
        <taxon>Flavobacteriaceae</taxon>
        <taxon>Sinomicrobium</taxon>
    </lineage>
</organism>
<dbReference type="Pfam" id="PF00263">
    <property type="entry name" value="Secretin"/>
    <property type="match status" value="1"/>
</dbReference>
<keyword evidence="5" id="KW-0813">Transport</keyword>
<dbReference type="Gene3D" id="3.55.50.30">
    <property type="match status" value="1"/>
</dbReference>
<comment type="similarity">
    <text evidence="4">Belongs to the bacterial secretin family.</text>
</comment>
<name>A0A926JR51_9FLAO</name>
<gene>
    <name evidence="10" type="ORF">IBL28_07695</name>
</gene>
<dbReference type="InterPro" id="IPR005644">
    <property type="entry name" value="NolW-like"/>
</dbReference>
<accession>A0A926JR51</accession>
<dbReference type="EMBL" id="JACVDC010000016">
    <property type="protein sequence ID" value="MBC9795844.1"/>
    <property type="molecule type" value="Genomic_DNA"/>
</dbReference>
<evidence type="ECO:0000256" key="4">
    <source>
        <dbReference type="RuleBase" id="RU004003"/>
    </source>
</evidence>
<reference evidence="10 11" key="1">
    <citation type="submission" date="2020-09" db="EMBL/GenBank/DDBJ databases">
        <title>Sinomicrobium weinanense sp. nov., a halophilic bacteria isolated from saline-alkali soil.</title>
        <authorList>
            <person name="Wu P."/>
            <person name="Ren H."/>
            <person name="Mei Y."/>
            <person name="Liang Y."/>
            <person name="Chen Z."/>
        </authorList>
    </citation>
    <scope>NUCLEOTIDE SEQUENCE [LARGE SCALE GENOMIC DNA]</scope>
    <source>
        <strain evidence="10 11">FJxs</strain>
    </source>
</reference>
<dbReference type="InterPro" id="IPR038591">
    <property type="entry name" value="NolW-like_sf"/>
</dbReference>